<gene>
    <name evidence="1" type="ORF">EI97DRAFT_441527</name>
</gene>
<reference evidence="1" key="1">
    <citation type="journal article" date="2020" name="Stud. Mycol.">
        <title>101 Dothideomycetes genomes: a test case for predicting lifestyles and emergence of pathogens.</title>
        <authorList>
            <person name="Haridas S."/>
            <person name="Albert R."/>
            <person name="Binder M."/>
            <person name="Bloem J."/>
            <person name="Labutti K."/>
            <person name="Salamov A."/>
            <person name="Andreopoulos B."/>
            <person name="Baker S."/>
            <person name="Barry K."/>
            <person name="Bills G."/>
            <person name="Bluhm B."/>
            <person name="Cannon C."/>
            <person name="Castanera R."/>
            <person name="Culley D."/>
            <person name="Daum C."/>
            <person name="Ezra D."/>
            <person name="Gonzalez J."/>
            <person name="Henrissat B."/>
            <person name="Kuo A."/>
            <person name="Liang C."/>
            <person name="Lipzen A."/>
            <person name="Lutzoni F."/>
            <person name="Magnuson J."/>
            <person name="Mondo S."/>
            <person name="Nolan M."/>
            <person name="Ohm R."/>
            <person name="Pangilinan J."/>
            <person name="Park H.-J."/>
            <person name="Ramirez L."/>
            <person name="Alfaro M."/>
            <person name="Sun H."/>
            <person name="Tritt A."/>
            <person name="Yoshinaga Y."/>
            <person name="Zwiers L.-H."/>
            <person name="Turgeon B."/>
            <person name="Goodwin S."/>
            <person name="Spatafora J."/>
            <person name="Crous P."/>
            <person name="Grigoriev I."/>
        </authorList>
    </citation>
    <scope>NUCLEOTIDE SEQUENCE</scope>
    <source>
        <strain evidence="1">CBS 379.55</strain>
    </source>
</reference>
<organism evidence="1 2">
    <name type="scientific">Westerdykella ornata</name>
    <dbReference type="NCBI Taxonomy" id="318751"/>
    <lineage>
        <taxon>Eukaryota</taxon>
        <taxon>Fungi</taxon>
        <taxon>Dikarya</taxon>
        <taxon>Ascomycota</taxon>
        <taxon>Pezizomycotina</taxon>
        <taxon>Dothideomycetes</taxon>
        <taxon>Pleosporomycetidae</taxon>
        <taxon>Pleosporales</taxon>
        <taxon>Sporormiaceae</taxon>
        <taxon>Westerdykella</taxon>
    </lineage>
</organism>
<name>A0A6A6JLL4_WESOR</name>
<dbReference type="Proteomes" id="UP000800097">
    <property type="component" value="Unassembled WGS sequence"/>
</dbReference>
<evidence type="ECO:0000313" key="1">
    <source>
        <dbReference type="EMBL" id="KAF2277481.1"/>
    </source>
</evidence>
<protein>
    <submittedName>
        <fullName evidence="1">Uncharacterized protein</fullName>
    </submittedName>
</protein>
<dbReference type="GeneID" id="54552879"/>
<accession>A0A6A6JLL4</accession>
<dbReference type="EMBL" id="ML986490">
    <property type="protein sequence ID" value="KAF2277481.1"/>
    <property type="molecule type" value="Genomic_DNA"/>
</dbReference>
<sequence length="164" mass="17857">MKHDHLRRSPGLEFHTGTLNGVQPYGGVMTMLSRHVGYQSLLRYCEAEVNPEKSGVNSIVGCAFSSTLSCPCTGLPAELGRLVTADRPSTTFGRLMEFPCAESSSTGLLITTPNLVRFGLLPAASLSWLPAAAQKRESKGAAERQYEEEDGVLRRQFTIHSTSR</sequence>
<dbReference type="RefSeq" id="XP_033655020.1">
    <property type="nucleotide sequence ID" value="XM_033799704.1"/>
</dbReference>
<proteinExistence type="predicted"/>
<keyword evidence="2" id="KW-1185">Reference proteome</keyword>
<dbReference type="AlphaFoldDB" id="A0A6A6JLL4"/>
<evidence type="ECO:0000313" key="2">
    <source>
        <dbReference type="Proteomes" id="UP000800097"/>
    </source>
</evidence>